<keyword evidence="2" id="KW-1185">Reference proteome</keyword>
<gene>
    <name evidence="1" type="ORF">OE699_12820</name>
</gene>
<dbReference type="RefSeq" id="WP_263848231.1">
    <property type="nucleotide sequence ID" value="NZ_JAOWKW010000010.1"/>
</dbReference>
<dbReference type="Proteomes" id="UP001526166">
    <property type="component" value="Unassembled WGS sequence"/>
</dbReference>
<dbReference type="EMBL" id="JAOWKW010000010">
    <property type="protein sequence ID" value="MCV2879730.1"/>
    <property type="molecule type" value="Genomic_DNA"/>
</dbReference>
<name>A0ABT3A1B5_9RHOB</name>
<protein>
    <submittedName>
        <fullName evidence="1">Uncharacterized protein</fullName>
    </submittedName>
</protein>
<evidence type="ECO:0000313" key="2">
    <source>
        <dbReference type="Proteomes" id="UP001526166"/>
    </source>
</evidence>
<sequence>MIEEVGRLLGEITADAPRTAFEIEFDDLAVNLPTLGGDRICYLSLRRAGFRPAPDTEGLIWTLEPSGGWDHRVVIDLTDGDYDEQLSLASSMIWGAA</sequence>
<accession>A0ABT3A1B5</accession>
<proteinExistence type="predicted"/>
<organism evidence="1 2">
    <name type="scientific">Sedimentimonas flavescens</name>
    <dbReference type="NCBI Taxonomy" id="2851012"/>
    <lineage>
        <taxon>Bacteria</taxon>
        <taxon>Pseudomonadati</taxon>
        <taxon>Pseudomonadota</taxon>
        <taxon>Alphaproteobacteria</taxon>
        <taxon>Rhodobacterales</taxon>
        <taxon>Rhodobacter group</taxon>
        <taxon>Sedimentimonas</taxon>
    </lineage>
</organism>
<comment type="caution">
    <text evidence="1">The sequence shown here is derived from an EMBL/GenBank/DDBJ whole genome shotgun (WGS) entry which is preliminary data.</text>
</comment>
<reference evidence="1 2" key="1">
    <citation type="submission" date="2022-10" db="EMBL/GenBank/DDBJ databases">
        <title>Sinirhodobacter sp. nov., isolated from ocean surface sediments.</title>
        <authorList>
            <person name="He W."/>
            <person name="Wang L."/>
            <person name="Zhang D.-F."/>
        </authorList>
    </citation>
    <scope>NUCLEOTIDE SEQUENCE [LARGE SCALE GENOMIC DNA]</scope>
    <source>
        <strain evidence="1 2">WL0115</strain>
    </source>
</reference>
<evidence type="ECO:0000313" key="1">
    <source>
        <dbReference type="EMBL" id="MCV2879730.1"/>
    </source>
</evidence>